<gene>
    <name evidence="1" type="ORF">LCDPAC02_01410</name>
</gene>
<organism evidence="1">
    <name type="scientific">Pithovirus LCDPAC02</name>
    <dbReference type="NCBI Taxonomy" id="2506601"/>
    <lineage>
        <taxon>Viruses</taxon>
        <taxon>Pithoviruses</taxon>
    </lineage>
</organism>
<evidence type="ECO:0000313" key="1">
    <source>
        <dbReference type="EMBL" id="QBK84942.1"/>
    </source>
</evidence>
<name>A0A481YNV4_9VIRU</name>
<protein>
    <submittedName>
        <fullName evidence="1">Uncharacterized protein</fullName>
    </submittedName>
</protein>
<proteinExistence type="predicted"/>
<reference evidence="1" key="1">
    <citation type="journal article" date="2019" name="MBio">
        <title>Virus Genomes from Deep Sea Sediments Expand the Ocean Megavirome and Support Independent Origins of Viral Gigantism.</title>
        <authorList>
            <person name="Backstrom D."/>
            <person name="Yutin N."/>
            <person name="Jorgensen S.L."/>
            <person name="Dharamshi J."/>
            <person name="Homa F."/>
            <person name="Zaremba-Niedwiedzka K."/>
            <person name="Spang A."/>
            <person name="Wolf Y.I."/>
            <person name="Koonin E.V."/>
            <person name="Ettema T.J."/>
        </authorList>
    </citation>
    <scope>NUCLEOTIDE SEQUENCE</scope>
</reference>
<sequence>MLNLDMLQYLINLLDQNTILELIICSKLTYKKLHFKELNIQVRNTNFYIKKNLFSKLEKLTISKVGKTYIEDLFFEFDEDFKFNKLRYLKIDNNSRIYNLFDRILNLDYLYLDEYFDFIHPYDINSDEIDNSDKIKQIKYVKILESNGLIFKLPQKVDKIKYPIDDFNVEFDIISEYKMLEQYKNINLKNIKIKNFCSQNFSNSHFDVFSFFKYNYLTIEEFEFYNIDASLFLNLYIFDLSKFINLKRIKLGPCYIFDNIGNPTFYYTYNECEYYSQLSEIPIFPKNVSNIILEYNINLFDNDKLNEIYKLGFKEIIPFGVKYKLYDESEYANEFIFDNPIDYV</sequence>
<dbReference type="EMBL" id="MK500300">
    <property type="protein sequence ID" value="QBK84942.1"/>
    <property type="molecule type" value="Genomic_DNA"/>
</dbReference>
<accession>A0A481YNV4</accession>